<dbReference type="PANTHER" id="PTHR47245:SF2">
    <property type="entry name" value="PEPTIDYL-PROLYL CIS-TRANS ISOMERASE HP_0175-RELATED"/>
    <property type="match status" value="1"/>
</dbReference>
<protein>
    <recommendedName>
        <fullName evidence="3">peptidylprolyl isomerase</fullName>
        <ecNumber evidence="3">5.2.1.8</ecNumber>
    </recommendedName>
</protein>
<dbReference type="GO" id="GO:0003755">
    <property type="term" value="F:peptidyl-prolyl cis-trans isomerase activity"/>
    <property type="evidence" value="ECO:0007669"/>
    <property type="project" value="UniProtKB-KW"/>
</dbReference>
<evidence type="ECO:0000256" key="1">
    <source>
        <dbReference type="ARBA" id="ARBA00000971"/>
    </source>
</evidence>
<comment type="catalytic activity">
    <reaction evidence="1">
        <text>[protein]-peptidylproline (omega=180) = [protein]-peptidylproline (omega=0)</text>
        <dbReference type="Rhea" id="RHEA:16237"/>
        <dbReference type="Rhea" id="RHEA-COMP:10747"/>
        <dbReference type="Rhea" id="RHEA-COMP:10748"/>
        <dbReference type="ChEBI" id="CHEBI:83833"/>
        <dbReference type="ChEBI" id="CHEBI:83834"/>
        <dbReference type="EC" id="5.2.1.8"/>
    </reaction>
</comment>
<dbReference type="AlphaFoldDB" id="A0A1H2R7I8"/>
<evidence type="ECO:0000256" key="2">
    <source>
        <dbReference type="ARBA" id="ARBA00007656"/>
    </source>
</evidence>
<keyword evidence="5 7" id="KW-0413">Isomerase</keyword>
<dbReference type="SUPFAM" id="SSF109998">
    <property type="entry name" value="Triger factor/SurA peptide-binding domain-like"/>
    <property type="match status" value="1"/>
</dbReference>
<feature type="domain" description="PpiC" evidence="6">
    <location>
        <begin position="110"/>
        <end position="211"/>
    </location>
</feature>
<proteinExistence type="inferred from homology"/>
<evidence type="ECO:0000256" key="4">
    <source>
        <dbReference type="ARBA" id="ARBA00023110"/>
    </source>
</evidence>
<dbReference type="InterPro" id="IPR050245">
    <property type="entry name" value="PrsA_foldase"/>
</dbReference>
<evidence type="ECO:0000313" key="8">
    <source>
        <dbReference type="Proteomes" id="UP000199675"/>
    </source>
</evidence>
<dbReference type="InterPro" id="IPR027304">
    <property type="entry name" value="Trigger_fact/SurA_dom_sf"/>
</dbReference>
<dbReference type="Pfam" id="PF00639">
    <property type="entry name" value="Rotamase"/>
    <property type="match status" value="1"/>
</dbReference>
<dbReference type="PROSITE" id="PS01096">
    <property type="entry name" value="PPIC_PPIASE_1"/>
    <property type="match status" value="1"/>
</dbReference>
<dbReference type="Gene3D" id="3.10.50.40">
    <property type="match status" value="1"/>
</dbReference>
<dbReference type="InterPro" id="IPR000297">
    <property type="entry name" value="PPIase_PpiC"/>
</dbReference>
<evidence type="ECO:0000313" key="7">
    <source>
        <dbReference type="EMBL" id="SDW15367.1"/>
    </source>
</evidence>
<sequence>MQLIPTGEADKPRNQFPPVQVGERLIPESDIAAELQHHPAAEVSAAWHEAARSLVIRELLLQRATALGLSGDDEEQRIAGVLERELEVPEPSEDDCRRFYEANRHKFHSPTVLAASHILLAAAPDDVDGRLQQEDLGRMLLQQLREEPLSFEAVARQHSACESRNTGGSLGQLVRGQTVREFENKVWGFAEGLAPDLVESRYGWHIVRIDQRLEGEPLPFDAARPMVRHQLLESVSRRALRQYVQVLAMETGVSGVDLELPDSPLMQ</sequence>
<dbReference type="PROSITE" id="PS50198">
    <property type="entry name" value="PPIC_PPIASE_2"/>
    <property type="match status" value="1"/>
</dbReference>
<dbReference type="SUPFAM" id="SSF54534">
    <property type="entry name" value="FKBP-like"/>
    <property type="match status" value="1"/>
</dbReference>
<keyword evidence="4 5" id="KW-0697">Rotamase</keyword>
<organism evidence="7 8">
    <name type="scientific">Marinobacter mobilis</name>
    <dbReference type="NCBI Taxonomy" id="488533"/>
    <lineage>
        <taxon>Bacteria</taxon>
        <taxon>Pseudomonadati</taxon>
        <taxon>Pseudomonadota</taxon>
        <taxon>Gammaproteobacteria</taxon>
        <taxon>Pseudomonadales</taxon>
        <taxon>Marinobacteraceae</taxon>
        <taxon>Marinobacter</taxon>
    </lineage>
</organism>
<dbReference type="EC" id="5.2.1.8" evidence="3"/>
<gene>
    <name evidence="7" type="ORF">SAMN04487960_101439</name>
</gene>
<dbReference type="InterPro" id="IPR023058">
    <property type="entry name" value="PPIase_PpiC_CS"/>
</dbReference>
<dbReference type="STRING" id="488533.SAMN04487960_101439"/>
<accession>A0A1H2R7I8</accession>
<dbReference type="InterPro" id="IPR046357">
    <property type="entry name" value="PPIase_dom_sf"/>
</dbReference>
<reference evidence="7 8" key="1">
    <citation type="submission" date="2016-10" db="EMBL/GenBank/DDBJ databases">
        <authorList>
            <person name="de Groot N.N."/>
        </authorList>
    </citation>
    <scope>NUCLEOTIDE SEQUENCE [LARGE SCALE GENOMIC DNA]</scope>
    <source>
        <strain evidence="7 8">CGMCC 1.7059</strain>
    </source>
</reference>
<dbReference type="EMBL" id="FNNE01000001">
    <property type="protein sequence ID" value="SDW15367.1"/>
    <property type="molecule type" value="Genomic_DNA"/>
</dbReference>
<evidence type="ECO:0000256" key="3">
    <source>
        <dbReference type="ARBA" id="ARBA00013194"/>
    </source>
</evidence>
<comment type="similarity">
    <text evidence="2">Belongs to the PpiC/parvulin rotamase family.</text>
</comment>
<dbReference type="OrthoDB" id="9769613at2"/>
<dbReference type="RefSeq" id="WP_091811289.1">
    <property type="nucleotide sequence ID" value="NZ_FNNE01000001.1"/>
</dbReference>
<dbReference type="PANTHER" id="PTHR47245">
    <property type="entry name" value="PEPTIDYLPROLYL ISOMERASE"/>
    <property type="match status" value="1"/>
</dbReference>
<keyword evidence="8" id="KW-1185">Reference proteome</keyword>
<evidence type="ECO:0000259" key="6">
    <source>
        <dbReference type="PROSITE" id="PS50198"/>
    </source>
</evidence>
<name>A0A1H2R7I8_9GAMM</name>
<evidence type="ECO:0000256" key="5">
    <source>
        <dbReference type="PROSITE-ProRule" id="PRU00278"/>
    </source>
</evidence>
<dbReference type="Proteomes" id="UP000199675">
    <property type="component" value="Unassembled WGS sequence"/>
</dbReference>